<dbReference type="EMBL" id="FUZZ01000003">
    <property type="protein sequence ID" value="SKD08195.1"/>
    <property type="molecule type" value="Genomic_DNA"/>
</dbReference>
<feature type="domain" description="SusD-like N-terminal" evidence="7">
    <location>
        <begin position="26"/>
        <end position="227"/>
    </location>
</feature>
<keyword evidence="3" id="KW-0732">Signal</keyword>
<dbReference type="GO" id="GO:0009279">
    <property type="term" value="C:cell outer membrane"/>
    <property type="evidence" value="ECO:0007669"/>
    <property type="project" value="UniProtKB-SubCell"/>
</dbReference>
<dbReference type="InterPro" id="IPR012944">
    <property type="entry name" value="SusD_RagB_dom"/>
</dbReference>
<evidence type="ECO:0000256" key="3">
    <source>
        <dbReference type="ARBA" id="ARBA00022729"/>
    </source>
</evidence>
<evidence type="ECO:0000256" key="2">
    <source>
        <dbReference type="ARBA" id="ARBA00006275"/>
    </source>
</evidence>
<keyword evidence="4" id="KW-0472">Membrane</keyword>
<sequence length="584" mass="66521">MKKTTIIRYIAGAFLLCAVSAGCNKDFLEKKPLTEYEENDVWKDVGLVQAFVNDLYVQMRSGYLEVMLSSMTDESRFIHDYNTSRVVQGNASADDVGAINDFARWDLHYKAIRNCNMFLEKVAQVPFTDEAVRTRMTGEVHFMRAWYYHLLVKYYGGVPLITKTFSIKGDEQEILSVKRATFDECVKFIAAECDLATQQLPASYDAVASKGRVTKGAAMALKSRILLFAASDLFNDAKVPNDLMGYKSGLQKDRYKLAMDAAKAVMDLNTYSLYQPTANPVENYTRVFLDKDNPELIFIKQYDKALLGTSHDLYNGPNGYHNWGGNVPIENFVTGYQMKDGTAFSWSNVAQAKAPYENRDPRFYATILYDGAKWKPRPSDAAKTDPVGVIQTGKYEAANGRDSVWGLDTRNSTIENWNGTYSGYYLRKFMDKNLDAQFFRGDQSWVFIRYAEILLNYAEAAIGYGDEANGRIILNRVRERAGMPATTASGAALWAVLKYERRYELAYEEQRFFDARRWRDAETAFNENAKGIEVLGSMIAGHPFVYHVYSIQDRKFNKAKNYLLPIPANEIRKNSNLKQQEDYK</sequence>
<dbReference type="InterPro" id="IPR011990">
    <property type="entry name" value="TPR-like_helical_dom_sf"/>
</dbReference>
<dbReference type="PROSITE" id="PS51257">
    <property type="entry name" value="PROKAR_LIPOPROTEIN"/>
    <property type="match status" value="1"/>
</dbReference>
<reference evidence="8 9" key="1">
    <citation type="submission" date="2017-02" db="EMBL/GenBank/DDBJ databases">
        <authorList>
            <person name="Peterson S.W."/>
        </authorList>
    </citation>
    <scope>NUCLEOTIDE SEQUENCE [LARGE SCALE GENOMIC DNA]</scope>
    <source>
        <strain evidence="8 9">DSM 18108</strain>
    </source>
</reference>
<dbReference type="AlphaFoldDB" id="A0A1T5P667"/>
<dbReference type="Gene3D" id="1.25.40.390">
    <property type="match status" value="1"/>
</dbReference>
<dbReference type="Pfam" id="PF07980">
    <property type="entry name" value="SusD_RagB"/>
    <property type="match status" value="1"/>
</dbReference>
<evidence type="ECO:0000259" key="7">
    <source>
        <dbReference type="Pfam" id="PF14322"/>
    </source>
</evidence>
<comment type="similarity">
    <text evidence="2">Belongs to the SusD family.</text>
</comment>
<evidence type="ECO:0000259" key="6">
    <source>
        <dbReference type="Pfam" id="PF07980"/>
    </source>
</evidence>
<protein>
    <submittedName>
        <fullName evidence="8">Starch-binding associating with outer membrane</fullName>
    </submittedName>
</protein>
<accession>A0A1T5P667</accession>
<evidence type="ECO:0000256" key="5">
    <source>
        <dbReference type="ARBA" id="ARBA00023237"/>
    </source>
</evidence>
<dbReference type="Pfam" id="PF14322">
    <property type="entry name" value="SusD-like_3"/>
    <property type="match status" value="1"/>
</dbReference>
<comment type="subcellular location">
    <subcellularLocation>
        <location evidence="1">Cell outer membrane</location>
    </subcellularLocation>
</comment>
<feature type="domain" description="RagB/SusD" evidence="6">
    <location>
        <begin position="295"/>
        <end position="582"/>
    </location>
</feature>
<dbReference type="Proteomes" id="UP000190166">
    <property type="component" value="Unassembled WGS sequence"/>
</dbReference>
<evidence type="ECO:0000256" key="1">
    <source>
        <dbReference type="ARBA" id="ARBA00004442"/>
    </source>
</evidence>
<evidence type="ECO:0000313" key="8">
    <source>
        <dbReference type="EMBL" id="SKD08195.1"/>
    </source>
</evidence>
<gene>
    <name evidence="8" type="ORF">SAMN05660461_4147</name>
</gene>
<keyword evidence="9" id="KW-1185">Reference proteome</keyword>
<organism evidence="8 9">
    <name type="scientific">Chitinophaga ginsengisegetis</name>
    <dbReference type="NCBI Taxonomy" id="393003"/>
    <lineage>
        <taxon>Bacteria</taxon>
        <taxon>Pseudomonadati</taxon>
        <taxon>Bacteroidota</taxon>
        <taxon>Chitinophagia</taxon>
        <taxon>Chitinophagales</taxon>
        <taxon>Chitinophagaceae</taxon>
        <taxon>Chitinophaga</taxon>
    </lineage>
</organism>
<evidence type="ECO:0000256" key="4">
    <source>
        <dbReference type="ARBA" id="ARBA00023136"/>
    </source>
</evidence>
<dbReference type="STRING" id="393003.SAMN05660461_4147"/>
<evidence type="ECO:0000313" key="9">
    <source>
        <dbReference type="Proteomes" id="UP000190166"/>
    </source>
</evidence>
<proteinExistence type="inferred from homology"/>
<name>A0A1T5P667_9BACT</name>
<dbReference type="SUPFAM" id="SSF48452">
    <property type="entry name" value="TPR-like"/>
    <property type="match status" value="1"/>
</dbReference>
<dbReference type="RefSeq" id="WP_079471424.1">
    <property type="nucleotide sequence ID" value="NZ_FUZZ01000003.1"/>
</dbReference>
<keyword evidence="5" id="KW-0998">Cell outer membrane</keyword>
<dbReference type="InterPro" id="IPR033985">
    <property type="entry name" value="SusD-like_N"/>
</dbReference>